<protein>
    <recommendedName>
        <fullName evidence="6">Outer membrane protein TolC</fullName>
    </recommendedName>
</protein>
<feature type="signal peptide" evidence="3">
    <location>
        <begin position="1"/>
        <end position="21"/>
    </location>
</feature>
<comment type="caution">
    <text evidence="4">The sequence shown here is derived from an EMBL/GenBank/DDBJ whole genome shotgun (WGS) entry which is preliminary data.</text>
</comment>
<comment type="similarity">
    <text evidence="1">Belongs to the outer membrane factor (OMF) (TC 1.B.17) family.</text>
</comment>
<evidence type="ECO:0000256" key="2">
    <source>
        <dbReference type="SAM" id="Coils"/>
    </source>
</evidence>
<organism evidence="4 5">
    <name type="scientific">Cloacibacterium rupense</name>
    <dbReference type="NCBI Taxonomy" id="517423"/>
    <lineage>
        <taxon>Bacteria</taxon>
        <taxon>Pseudomonadati</taxon>
        <taxon>Bacteroidota</taxon>
        <taxon>Flavobacteriia</taxon>
        <taxon>Flavobacteriales</taxon>
        <taxon>Weeksellaceae</taxon>
    </lineage>
</organism>
<proteinExistence type="inferred from homology"/>
<keyword evidence="3" id="KW-0732">Signal</keyword>
<keyword evidence="5" id="KW-1185">Reference proteome</keyword>
<dbReference type="EMBL" id="BMLV01000003">
    <property type="protein sequence ID" value="GGP04357.1"/>
    <property type="molecule type" value="Genomic_DNA"/>
</dbReference>
<name>A0ABQ2NIP2_9FLAO</name>
<feature type="coiled-coil region" evidence="2">
    <location>
        <begin position="166"/>
        <end position="200"/>
    </location>
</feature>
<dbReference type="SUPFAM" id="SSF56954">
    <property type="entry name" value="Outer membrane efflux proteins (OEP)"/>
    <property type="match status" value="1"/>
</dbReference>
<accession>A0ABQ2NIP2</accession>
<evidence type="ECO:0000313" key="4">
    <source>
        <dbReference type="EMBL" id="GGP04357.1"/>
    </source>
</evidence>
<evidence type="ECO:0000256" key="1">
    <source>
        <dbReference type="ARBA" id="ARBA00007613"/>
    </source>
</evidence>
<gene>
    <name evidence="4" type="ORF">GCM10010992_16290</name>
</gene>
<dbReference type="Gene3D" id="1.20.1600.10">
    <property type="entry name" value="Outer membrane efflux proteins (OEP)"/>
    <property type="match status" value="1"/>
</dbReference>
<feature type="chain" id="PRO_5046101180" description="Outer membrane protein TolC" evidence="3">
    <location>
        <begin position="22"/>
        <end position="406"/>
    </location>
</feature>
<dbReference type="Pfam" id="PF02321">
    <property type="entry name" value="OEP"/>
    <property type="match status" value="1"/>
</dbReference>
<evidence type="ECO:0008006" key="6">
    <source>
        <dbReference type="Google" id="ProtNLM"/>
    </source>
</evidence>
<evidence type="ECO:0000256" key="3">
    <source>
        <dbReference type="SAM" id="SignalP"/>
    </source>
</evidence>
<sequence length="406" mass="47007">MKNKFLKIISFLLFGFGFSQTSISLETAIDKAFKNNLNLKSGVLKINYQEKMKNSAVVIDPINISAEIGQMNSFYVDNRFSVSQTIRLPKFYNAHKTLLLEEWKNSLINLDLQKWQLKRELSLIYNELNYFNEKKKLLKKADSIFTQYFQRADLRLKKGESNLLEKATAENLRSQAEMQLKALEKDREIAIQKLSFLINDGNLYQNQNAKYGIINLESLNDDYSGNPLILKQLEQEKNIQNAKLQTEKAKLNPSFSIGYNNMSMYGNGADNKFYERSARFHSGMIGVGLPIFNSAQKSVIEAQKVNQQIAENNYELGLINQKNQFSQIFGQYKKLNDEVSYYQKTGLNNSESILKTSNNQYFNGEINYLEWTLLVTQALEIQNKYVDRLKEMNDKIIELNLLQNNN</sequence>
<dbReference type="Proteomes" id="UP000620064">
    <property type="component" value="Unassembled WGS sequence"/>
</dbReference>
<evidence type="ECO:0000313" key="5">
    <source>
        <dbReference type="Proteomes" id="UP000620064"/>
    </source>
</evidence>
<reference evidence="5" key="1">
    <citation type="journal article" date="2019" name="Int. J. Syst. Evol. Microbiol.">
        <title>The Global Catalogue of Microorganisms (GCM) 10K type strain sequencing project: providing services to taxonomists for standard genome sequencing and annotation.</title>
        <authorList>
            <consortium name="The Broad Institute Genomics Platform"/>
            <consortium name="The Broad Institute Genome Sequencing Center for Infectious Disease"/>
            <person name="Wu L."/>
            <person name="Ma J."/>
        </authorList>
    </citation>
    <scope>NUCLEOTIDE SEQUENCE [LARGE SCALE GENOMIC DNA]</scope>
    <source>
        <strain evidence="5">CGMCC 1.7656</strain>
    </source>
</reference>
<dbReference type="InterPro" id="IPR003423">
    <property type="entry name" value="OMP_efflux"/>
</dbReference>
<dbReference type="RefSeq" id="WP_188617614.1">
    <property type="nucleotide sequence ID" value="NZ_BMLV01000003.1"/>
</dbReference>
<keyword evidence="2" id="KW-0175">Coiled coil</keyword>